<feature type="active site" description="Proton acceptor" evidence="4">
    <location>
        <position position="201"/>
    </location>
</feature>
<dbReference type="Pfam" id="PF01734">
    <property type="entry name" value="Patatin"/>
    <property type="match status" value="1"/>
</dbReference>
<keyword evidence="3 4" id="KW-0443">Lipid metabolism</keyword>
<dbReference type="Gene3D" id="1.25.40.10">
    <property type="entry name" value="Tetratricopeptide repeat domain"/>
    <property type="match status" value="1"/>
</dbReference>
<reference evidence="7" key="1">
    <citation type="journal article" date="2023" name="Mol. Phylogenet. Evol.">
        <title>Genome-scale phylogeny and comparative genomics of the fungal order Sordariales.</title>
        <authorList>
            <person name="Hensen N."/>
            <person name="Bonometti L."/>
            <person name="Westerberg I."/>
            <person name="Brannstrom I.O."/>
            <person name="Guillou S."/>
            <person name="Cros-Aarteil S."/>
            <person name="Calhoun S."/>
            <person name="Haridas S."/>
            <person name="Kuo A."/>
            <person name="Mondo S."/>
            <person name="Pangilinan J."/>
            <person name="Riley R."/>
            <person name="LaButti K."/>
            <person name="Andreopoulos B."/>
            <person name="Lipzen A."/>
            <person name="Chen C."/>
            <person name="Yan M."/>
            <person name="Daum C."/>
            <person name="Ng V."/>
            <person name="Clum A."/>
            <person name="Steindorff A."/>
            <person name="Ohm R.A."/>
            <person name="Martin F."/>
            <person name="Silar P."/>
            <person name="Natvig D.O."/>
            <person name="Lalanne C."/>
            <person name="Gautier V."/>
            <person name="Ament-Velasquez S.L."/>
            <person name="Kruys A."/>
            <person name="Hutchinson M.I."/>
            <person name="Powell A.J."/>
            <person name="Barry K."/>
            <person name="Miller A.N."/>
            <person name="Grigoriev I.V."/>
            <person name="Debuchy R."/>
            <person name="Gladieux P."/>
            <person name="Hiltunen Thoren M."/>
            <person name="Johannesson H."/>
        </authorList>
    </citation>
    <scope>NUCLEOTIDE SEQUENCE</scope>
    <source>
        <strain evidence="7">CBS 141.50</strain>
    </source>
</reference>
<accession>A0AAN6V7G6</accession>
<evidence type="ECO:0000313" key="8">
    <source>
        <dbReference type="Proteomes" id="UP001302676"/>
    </source>
</evidence>
<feature type="short sequence motif" description="GXGXXG" evidence="4">
    <location>
        <begin position="16"/>
        <end position="21"/>
    </location>
</feature>
<dbReference type="GeneID" id="87813252"/>
<evidence type="ECO:0000256" key="4">
    <source>
        <dbReference type="PROSITE-ProRule" id="PRU01161"/>
    </source>
</evidence>
<dbReference type="GO" id="GO:0019369">
    <property type="term" value="P:arachidonate metabolic process"/>
    <property type="evidence" value="ECO:0007669"/>
    <property type="project" value="TreeGrafter"/>
</dbReference>
<dbReference type="RefSeq" id="XP_062638811.1">
    <property type="nucleotide sequence ID" value="XM_062776639.1"/>
</dbReference>
<sequence length="1311" mass="147734">MAFEEDEAINLLSLDGGGVRGVSSLLILDEIMNRIKEQYGLDEVPKPCDYFHMIAGTSTGGLIAIMLGRLRMSTKEALQEYDNCAAQIFRLGNRKWSLSERFRSAALQAAVEGIVKRRGLGELMRDAQRHKKGKTIVCVMPSKLIEKPRVVRSFAGDPGERHWDANITIWQAARATTAASSFFKPQKLGGEGDDIEQTYIDAAIGANNPVGYLLDEAVLEFGAGRRLGCVISIGTGTRLLEVGRVMTGIRNFLLAPSWYIQLIKTLKAKATDAEEAHRQLELRLAPFPGSYFRFNVPDAAAKVGLHHYKRMPTLKSLTKAYLADKKVNAQVSQIAELLKTDGFEHGLVLGHLSIDKEQVILSTSFRQMAPSSSFFTGRQDILTAMDLLFSPRHTGGSPRRECLLYGAPGVGKSEIARKASEMFDRRFKYIFFIDGTMGSSIRYSYSQIAKKYNLGSGSPEVMQRLAMNWIEELTDEWLMIFDDCNMENRHSNLPGRSRGNIIYTTRLTTLTYSLTAGSIFEITELGTQDAVELLLKAAGLPETTISDADRALARTIVKELGGLPLAIGTAAASIRDGMTLSGFLTLHRERKVRVLHDPRFEDNIENATVYAVFEVSYDALKARQRRGGRQLSGRIARSAAKLLSLLAFYHTRDFPLSALGRAAQERQKRNAHMAYPLSGILEPPDIDLEILFGCVNEEGRWDSAWVSAALNLLETLSLVKVNHDQDSVSMHNLVHSWARIRLEKDLFQRYSLIAQIIISESIVLSPKWRDKADALSVGPHARVCFKHPSKDLRHDQYQAQMQLKRAWMYQLNKKFDKAEMLYAECLRYWKVEHGNDSWSVVNILNRMAMMYHEMGRLGDAELTYLELINKLDTRLKDFDGPPPKRPVQDPADEPKTGHRDPDGTYSPTRPHDSPALSIQNQQRMRRRVANAFESVLHGDSSKHGKSLEGNPPTVLEPEWPRLIESRRPKAPEDPDEILAVLCVHHADLAKVYIDQDREGMGVRMLLQAARRLEALLPPDSPELQRVQNEAMALTEPGNLKFWKKRMEEIENNLEPGSDFMESDTVWPVFVFLADCLLKNRGYRFAYERYCDALTLFERVHGPNDKRVLQILRHMVVCTVDSGDCDLGVKIARDCLKRAKLAYGECHQETVYYSLKKSVEQAEATFGKDHVITKTYARYLGPAPTRTLEEEFERLLAAFGPHNQLTISRHEELMSQRGPFDEPVYQKAAPIPVIGYCACGSQLHAEGSRENEAFVWELEGFEFNDWKTEDSGVAFGDELNSVPNTPGKTVDRTKGNVGDRWRNRPVFKCGLF</sequence>
<dbReference type="SUPFAM" id="SSF52151">
    <property type="entry name" value="FabD/lysophospholipase-like"/>
    <property type="match status" value="1"/>
</dbReference>
<reference evidence="7" key="2">
    <citation type="submission" date="2023-05" db="EMBL/GenBank/DDBJ databases">
        <authorList>
            <consortium name="Lawrence Berkeley National Laboratory"/>
            <person name="Steindorff A."/>
            <person name="Hensen N."/>
            <person name="Bonometti L."/>
            <person name="Westerberg I."/>
            <person name="Brannstrom I.O."/>
            <person name="Guillou S."/>
            <person name="Cros-Aarteil S."/>
            <person name="Calhoun S."/>
            <person name="Haridas S."/>
            <person name="Kuo A."/>
            <person name="Mondo S."/>
            <person name="Pangilinan J."/>
            <person name="Riley R."/>
            <person name="Labutti K."/>
            <person name="Andreopoulos B."/>
            <person name="Lipzen A."/>
            <person name="Chen C."/>
            <person name="Yanf M."/>
            <person name="Daum C."/>
            <person name="Ng V."/>
            <person name="Clum A."/>
            <person name="Ohm R."/>
            <person name="Martin F."/>
            <person name="Silar P."/>
            <person name="Natvig D."/>
            <person name="Lalanne C."/>
            <person name="Gautier V."/>
            <person name="Ament-Velasquez S.L."/>
            <person name="Kruys A."/>
            <person name="Hutchinson M.I."/>
            <person name="Powell A.J."/>
            <person name="Barry K."/>
            <person name="Miller A.N."/>
            <person name="Grigoriev I.V."/>
            <person name="Debuchy R."/>
            <person name="Gladieux P."/>
            <person name="Thoren M.H."/>
            <person name="Johannesson H."/>
        </authorList>
    </citation>
    <scope>NUCLEOTIDE SEQUENCE</scope>
    <source>
        <strain evidence="7">CBS 141.50</strain>
    </source>
</reference>
<dbReference type="CDD" id="cd07216">
    <property type="entry name" value="Pat17_PNPLA8_PNPLA9_like3"/>
    <property type="match status" value="1"/>
</dbReference>
<dbReference type="InterPro" id="IPR016035">
    <property type="entry name" value="Acyl_Trfase/lysoPLipase"/>
</dbReference>
<evidence type="ECO:0000313" key="7">
    <source>
        <dbReference type="EMBL" id="KAK4145440.1"/>
    </source>
</evidence>
<feature type="region of interest" description="Disordered" evidence="5">
    <location>
        <begin position="875"/>
        <end position="924"/>
    </location>
</feature>
<proteinExistence type="predicted"/>
<dbReference type="Gene3D" id="3.40.1090.10">
    <property type="entry name" value="Cytosolic phospholipase A2 catalytic domain"/>
    <property type="match status" value="1"/>
</dbReference>
<dbReference type="GO" id="GO:0047499">
    <property type="term" value="F:calcium-independent phospholipase A2 activity"/>
    <property type="evidence" value="ECO:0007669"/>
    <property type="project" value="TreeGrafter"/>
</dbReference>
<evidence type="ECO:0000256" key="5">
    <source>
        <dbReference type="SAM" id="MobiDB-lite"/>
    </source>
</evidence>
<dbReference type="SUPFAM" id="SSF48452">
    <property type="entry name" value="TPR-like"/>
    <property type="match status" value="1"/>
</dbReference>
<evidence type="ECO:0000256" key="3">
    <source>
        <dbReference type="ARBA" id="ARBA00023098"/>
    </source>
</evidence>
<comment type="caution">
    <text evidence="4">Lacks conserved residue(s) required for the propagation of feature annotation.</text>
</comment>
<dbReference type="PANTHER" id="PTHR24185:SF1">
    <property type="entry name" value="CALCIUM-INDEPENDENT PHOSPHOLIPASE A2-GAMMA"/>
    <property type="match status" value="1"/>
</dbReference>
<feature type="compositionally biased region" description="Basic and acidic residues" evidence="5">
    <location>
        <begin position="892"/>
        <end position="902"/>
    </location>
</feature>
<dbReference type="Gene3D" id="3.40.50.300">
    <property type="entry name" value="P-loop containing nucleotide triphosphate hydrolases"/>
    <property type="match status" value="1"/>
</dbReference>
<dbReference type="GO" id="GO:0016020">
    <property type="term" value="C:membrane"/>
    <property type="evidence" value="ECO:0007669"/>
    <property type="project" value="TreeGrafter"/>
</dbReference>
<dbReference type="InterPro" id="IPR027417">
    <property type="entry name" value="P-loop_NTPase"/>
</dbReference>
<organism evidence="7 8">
    <name type="scientific">Dichotomopilus funicola</name>
    <dbReference type="NCBI Taxonomy" id="1934379"/>
    <lineage>
        <taxon>Eukaryota</taxon>
        <taxon>Fungi</taxon>
        <taxon>Dikarya</taxon>
        <taxon>Ascomycota</taxon>
        <taxon>Pezizomycotina</taxon>
        <taxon>Sordariomycetes</taxon>
        <taxon>Sordariomycetidae</taxon>
        <taxon>Sordariales</taxon>
        <taxon>Chaetomiaceae</taxon>
        <taxon>Dichotomopilus</taxon>
    </lineage>
</organism>
<dbReference type="PROSITE" id="PS51635">
    <property type="entry name" value="PNPLA"/>
    <property type="match status" value="1"/>
</dbReference>
<dbReference type="GO" id="GO:0043531">
    <property type="term" value="F:ADP binding"/>
    <property type="evidence" value="ECO:0007669"/>
    <property type="project" value="InterPro"/>
</dbReference>
<keyword evidence="2 4" id="KW-0442">Lipid degradation</keyword>
<dbReference type="EMBL" id="MU853568">
    <property type="protein sequence ID" value="KAK4145440.1"/>
    <property type="molecule type" value="Genomic_DNA"/>
</dbReference>
<dbReference type="Pfam" id="PF13424">
    <property type="entry name" value="TPR_12"/>
    <property type="match status" value="1"/>
</dbReference>
<feature type="active site" description="Nucleophile" evidence="4">
    <location>
        <position position="58"/>
    </location>
</feature>
<protein>
    <recommendedName>
        <fullName evidence="6">PNPLA domain-containing protein</fullName>
    </recommendedName>
</protein>
<feature type="domain" description="PNPLA" evidence="6">
    <location>
        <begin position="12"/>
        <end position="214"/>
    </location>
</feature>
<feature type="region of interest" description="Disordered" evidence="5">
    <location>
        <begin position="937"/>
        <end position="960"/>
    </location>
</feature>
<dbReference type="Proteomes" id="UP001302676">
    <property type="component" value="Unassembled WGS sequence"/>
</dbReference>
<dbReference type="SUPFAM" id="SSF52540">
    <property type="entry name" value="P-loop containing nucleoside triphosphate hydrolases"/>
    <property type="match status" value="1"/>
</dbReference>
<dbReference type="InterPro" id="IPR002641">
    <property type="entry name" value="PNPLA_dom"/>
</dbReference>
<evidence type="ECO:0000256" key="1">
    <source>
        <dbReference type="ARBA" id="ARBA00022801"/>
    </source>
</evidence>
<dbReference type="PANTHER" id="PTHR24185">
    <property type="entry name" value="CALCIUM-INDEPENDENT PHOSPHOLIPASE A2-GAMMA"/>
    <property type="match status" value="1"/>
</dbReference>
<evidence type="ECO:0000256" key="2">
    <source>
        <dbReference type="ARBA" id="ARBA00022963"/>
    </source>
</evidence>
<keyword evidence="1 4" id="KW-0378">Hydrolase</keyword>
<feature type="short sequence motif" description="GXSXG" evidence="4">
    <location>
        <begin position="56"/>
        <end position="60"/>
    </location>
</feature>
<name>A0AAN6V7G6_9PEZI</name>
<evidence type="ECO:0000259" key="6">
    <source>
        <dbReference type="PROSITE" id="PS51635"/>
    </source>
</evidence>
<comment type="caution">
    <text evidence="7">The sequence shown here is derived from an EMBL/GenBank/DDBJ whole genome shotgun (WGS) entry which is preliminary data.</text>
</comment>
<keyword evidence="8" id="KW-1185">Reference proteome</keyword>
<gene>
    <name evidence="7" type="ORF">C8A04DRAFT_10577</name>
</gene>
<dbReference type="GO" id="GO:0046486">
    <property type="term" value="P:glycerolipid metabolic process"/>
    <property type="evidence" value="ECO:0007669"/>
    <property type="project" value="UniProtKB-ARBA"/>
</dbReference>
<dbReference type="GO" id="GO:0016042">
    <property type="term" value="P:lipid catabolic process"/>
    <property type="evidence" value="ECO:0007669"/>
    <property type="project" value="UniProtKB-UniRule"/>
</dbReference>
<dbReference type="InterPro" id="IPR011990">
    <property type="entry name" value="TPR-like_helical_dom_sf"/>
</dbReference>